<reference evidence="13" key="1">
    <citation type="submission" date="2025-08" db="UniProtKB">
        <authorList>
            <consortium name="RefSeq"/>
        </authorList>
    </citation>
    <scope>IDENTIFICATION</scope>
    <source>
        <tissue evidence="13">Sperm</tissue>
    </source>
</reference>
<name>A0AAJ7SPW2_PETMA</name>
<evidence type="ECO:0000256" key="3">
    <source>
        <dbReference type="ARBA" id="ARBA00022729"/>
    </source>
</evidence>
<dbReference type="InterPro" id="IPR003599">
    <property type="entry name" value="Ig_sub"/>
</dbReference>
<evidence type="ECO:0000256" key="9">
    <source>
        <dbReference type="SAM" id="SignalP"/>
    </source>
</evidence>
<keyword evidence="3 9" id="KW-0732">Signal</keyword>
<feature type="domain" description="PLAC" evidence="11">
    <location>
        <begin position="1843"/>
        <end position="1879"/>
    </location>
</feature>
<dbReference type="InterPro" id="IPR045371">
    <property type="entry name" value="ADAMTS_CR_3"/>
</dbReference>
<dbReference type="GO" id="GO:0031012">
    <property type="term" value="C:extracellular matrix"/>
    <property type="evidence" value="ECO:0007669"/>
    <property type="project" value="TreeGrafter"/>
</dbReference>
<evidence type="ECO:0000259" key="10">
    <source>
        <dbReference type="PROSITE" id="PS50835"/>
    </source>
</evidence>
<dbReference type="InterPro" id="IPR050439">
    <property type="entry name" value="ADAMTS_ADAMTS-like"/>
</dbReference>
<dbReference type="Gene3D" id="2.60.40.10">
    <property type="entry name" value="Immunoglobulins"/>
    <property type="match status" value="4"/>
</dbReference>
<dbReference type="InterPro" id="IPR007110">
    <property type="entry name" value="Ig-like_dom"/>
</dbReference>
<evidence type="ECO:0000256" key="5">
    <source>
        <dbReference type="ARBA" id="ARBA00023157"/>
    </source>
</evidence>
<dbReference type="InterPro" id="IPR013783">
    <property type="entry name" value="Ig-like_fold"/>
</dbReference>
<feature type="domain" description="Ig-like" evidence="10">
    <location>
        <begin position="1266"/>
        <end position="1380"/>
    </location>
</feature>
<feature type="disulfide bond" evidence="7">
    <location>
        <begin position="96"/>
        <end position="102"/>
    </location>
</feature>
<dbReference type="InterPro" id="IPR013273">
    <property type="entry name" value="ADAMTS/ADAMTS-like"/>
</dbReference>
<dbReference type="FunFam" id="2.20.100.10:FF:000025">
    <property type="entry name" value="ADAMTS like 1"/>
    <property type="match status" value="1"/>
</dbReference>
<dbReference type="SUPFAM" id="SSF82895">
    <property type="entry name" value="TSP-1 type 1 repeat"/>
    <property type="match status" value="11"/>
</dbReference>
<dbReference type="Pfam" id="PF07679">
    <property type="entry name" value="I-set"/>
    <property type="match status" value="2"/>
</dbReference>
<dbReference type="GO" id="GO:0030198">
    <property type="term" value="P:extracellular matrix organization"/>
    <property type="evidence" value="ECO:0007669"/>
    <property type="project" value="InterPro"/>
</dbReference>
<evidence type="ECO:0000256" key="2">
    <source>
        <dbReference type="ARBA" id="ARBA00022525"/>
    </source>
</evidence>
<evidence type="ECO:0000256" key="8">
    <source>
        <dbReference type="SAM" id="MobiDB-lite"/>
    </source>
</evidence>
<evidence type="ECO:0000313" key="13">
    <source>
        <dbReference type="RefSeq" id="XP_032803428.1"/>
    </source>
</evidence>
<feature type="compositionally biased region" description="Basic and acidic residues" evidence="8">
    <location>
        <begin position="658"/>
        <end position="668"/>
    </location>
</feature>
<dbReference type="InterPro" id="IPR036383">
    <property type="entry name" value="TSP1_rpt_sf"/>
</dbReference>
<feature type="region of interest" description="Disordered" evidence="8">
    <location>
        <begin position="1055"/>
        <end position="1074"/>
    </location>
</feature>
<dbReference type="FunFam" id="2.20.100.10:FF:000009">
    <property type="entry name" value="ADAMTS-like protein 3 isoform A"/>
    <property type="match status" value="1"/>
</dbReference>
<dbReference type="InterPro" id="IPR003598">
    <property type="entry name" value="Ig_sub2"/>
</dbReference>
<dbReference type="InterPro" id="IPR036179">
    <property type="entry name" value="Ig-like_dom_sf"/>
</dbReference>
<dbReference type="SMART" id="SM00209">
    <property type="entry name" value="TSP1"/>
    <property type="match status" value="13"/>
</dbReference>
<dbReference type="PANTHER" id="PTHR13723:SF313">
    <property type="entry name" value="PEPTIDASE M12B DOMAIN-CONTAINING PROTEIN"/>
    <property type="match status" value="1"/>
</dbReference>
<keyword evidence="4" id="KW-0677">Repeat</keyword>
<feature type="region of interest" description="Disordered" evidence="8">
    <location>
        <begin position="1225"/>
        <end position="1247"/>
    </location>
</feature>
<dbReference type="InterPro" id="IPR013098">
    <property type="entry name" value="Ig_I-set"/>
</dbReference>
<evidence type="ECO:0000313" key="12">
    <source>
        <dbReference type="Proteomes" id="UP001318040"/>
    </source>
</evidence>
<evidence type="ECO:0000256" key="6">
    <source>
        <dbReference type="ARBA" id="ARBA00023319"/>
    </source>
</evidence>
<gene>
    <name evidence="13" type="primary">LOC116939322</name>
</gene>
<dbReference type="InterPro" id="IPR000884">
    <property type="entry name" value="TSP1_rpt"/>
</dbReference>
<dbReference type="PROSITE" id="PS50092">
    <property type="entry name" value="TSP1"/>
    <property type="match status" value="11"/>
</dbReference>
<feature type="chain" id="PRO_5042556319" evidence="9">
    <location>
        <begin position="21"/>
        <end position="1879"/>
    </location>
</feature>
<dbReference type="PROSITE" id="PS50900">
    <property type="entry name" value="PLAC"/>
    <property type="match status" value="1"/>
</dbReference>
<dbReference type="SMART" id="SM00409">
    <property type="entry name" value="IG"/>
    <property type="match status" value="4"/>
</dbReference>
<feature type="disulfide bond" evidence="7">
    <location>
        <begin position="81"/>
        <end position="112"/>
    </location>
</feature>
<keyword evidence="5 7" id="KW-1015">Disulfide bond</keyword>
<dbReference type="RefSeq" id="XP_032803428.1">
    <property type="nucleotide sequence ID" value="XM_032947537.1"/>
</dbReference>
<feature type="compositionally biased region" description="Polar residues" evidence="8">
    <location>
        <begin position="1225"/>
        <end position="1236"/>
    </location>
</feature>
<feature type="region of interest" description="Disordered" evidence="8">
    <location>
        <begin position="767"/>
        <end position="787"/>
    </location>
</feature>
<feature type="signal peptide" evidence="9">
    <location>
        <begin position="1"/>
        <end position="20"/>
    </location>
</feature>
<feature type="domain" description="Ig-like" evidence="10">
    <location>
        <begin position="947"/>
        <end position="1043"/>
    </location>
</feature>
<dbReference type="Pfam" id="PF13927">
    <property type="entry name" value="Ig_3"/>
    <property type="match status" value="1"/>
</dbReference>
<dbReference type="GO" id="GO:0005576">
    <property type="term" value="C:extracellular region"/>
    <property type="evidence" value="ECO:0007669"/>
    <property type="project" value="UniProtKB-SubCell"/>
</dbReference>
<accession>A0AAJ7SPW2</accession>
<dbReference type="PROSITE" id="PS50835">
    <property type="entry name" value="IG_LIKE"/>
    <property type="match status" value="3"/>
</dbReference>
<comment type="subcellular location">
    <subcellularLocation>
        <location evidence="1">Secreted</location>
    </subcellularLocation>
</comment>
<keyword evidence="12" id="KW-1185">Reference proteome</keyword>
<evidence type="ECO:0000259" key="11">
    <source>
        <dbReference type="PROSITE" id="PS50900"/>
    </source>
</evidence>
<dbReference type="Gene3D" id="2.60.120.830">
    <property type="match status" value="1"/>
</dbReference>
<dbReference type="Proteomes" id="UP001318040">
    <property type="component" value="Chromosome 1"/>
</dbReference>
<dbReference type="CDD" id="cd00096">
    <property type="entry name" value="Ig"/>
    <property type="match status" value="1"/>
</dbReference>
<dbReference type="Pfam" id="PF19236">
    <property type="entry name" value="ADAMTS_CR_3"/>
    <property type="match status" value="1"/>
</dbReference>
<proteinExistence type="predicted"/>
<organism evidence="12 13">
    <name type="scientific">Petromyzon marinus</name>
    <name type="common">Sea lamprey</name>
    <dbReference type="NCBI Taxonomy" id="7757"/>
    <lineage>
        <taxon>Eukaryota</taxon>
        <taxon>Metazoa</taxon>
        <taxon>Chordata</taxon>
        <taxon>Craniata</taxon>
        <taxon>Vertebrata</taxon>
        <taxon>Cyclostomata</taxon>
        <taxon>Hyperoartia</taxon>
        <taxon>Petromyzontiformes</taxon>
        <taxon>Petromyzontidae</taxon>
        <taxon>Petromyzon</taxon>
    </lineage>
</organism>
<evidence type="ECO:0000256" key="7">
    <source>
        <dbReference type="PIRSR" id="PIRSR613273-3"/>
    </source>
</evidence>
<dbReference type="PANTHER" id="PTHR13723">
    <property type="entry name" value="ADAMTS A DISINTEGRIN AND METALLOPROTEASE WITH THROMBOSPONDIN MOTIFS PROTEASE"/>
    <property type="match status" value="1"/>
</dbReference>
<dbReference type="Pfam" id="PF19030">
    <property type="entry name" value="TSP1_ADAMTS"/>
    <property type="match status" value="11"/>
</dbReference>
<protein>
    <submittedName>
        <fullName evidence="13">ADAMTS-like protein 1 isoform X2</fullName>
    </submittedName>
</protein>
<feature type="region of interest" description="Disordered" evidence="8">
    <location>
        <begin position="630"/>
        <end position="668"/>
    </location>
</feature>
<keyword evidence="6" id="KW-0393">Immunoglobulin domain</keyword>
<sequence length="1879" mass="205056">MDGLIPLLCLFTFATPQVCGEQGRSAVFLPEFSLSRKEPLVDESVGEPLLTYRNGGEQIHPTSEEEERNSAWDAWGAWSECSRTCGGGASYSLRRCLDKGNCEGRNIRYKSCSNNDCPAESGDFRAQQCSAHNDVRYQGRSHEWVAAGGDPGRPCALTCAARGSPLLIVELAPKVLDGTRCRPGSLDMCISGVCQHVGCDHQLGSQAKDDNCGVCGGNGTTCRLVRGQTRPQLSSSDKPEETIITMPYGSRHVKITNKGPNHLFVESKTLQGVRNTHWLDWSGTALLANSTAEFSLLHDKEVLKMSGPLTADFTIKSRFVGPGESLVQFFFYQPLSHQWRETDFFPCSVTCGGGYQLTSAECVDVRLGRVVADQYCHYYPENKKPKPILRECNMEPCPASDGYKQIMSYDHFQPIPRWDGGPWTTCSSSCGGGLQSRTVACVEEDLHSILHPAEDWKCMYTLRPVASQPCNLFDCPRWLAQEWSSCTATCGRGLRYRVVLCMDYRGHHAGGCNPKIKPHIKEECIVPVPCYKIKEKLPVEAKLPWLKQAQGLQEEAETEVSEEPMFIAGPWSPCSATCGVGVRTRAVACRVFLSFSRTVADLPDEECGEGPRPSTTRACRAASCSADFAPAGWREEGEDEESEEEGEGEQDGEEEGESERGDDGERDVTPHAIEPVFEWEYQGFTDCSESCGGGTQEARAVCLSKEGGEPADHALCNASHRPPRLLKSCNADPCPPRWEEGEWSPCPVSCGQGLHTREVVCARRVASPPAGRSRERPPPPPPPPLLLPDRECALPKPPAARPCARLDCPPAWHAQPWQQCSRTCGRGSQTRAVLCQQRRADGTFLALPKALCRESPPPAHRQPCAQIDCAPRWATRPWQQCSRSCEVGNQWRAVSCQTLSGAGETLTVDPAVCQSLPKPLSTKVCSLRPCTHGKGKQSNRKSTRKEPQIAAMHKVYIQSRWDRRLHFDVGGRAYLHPKTTVVVRCPVRHFDKALIRWERDGLPLANSSRIVLGRSGALKVRHLETSDIGVYTCVAGSARENFAVKLIGVVGGGGVGSSQGSRVAKQKSEPPVLSGAEELKHNEAASSASKEMDVQKLRKQITANKYEFYRDDGSLYDRIVLRVLEKKLEAKTKPASTESSDSADKDYSYDDIINLDASNPVAYITEEDKLEGLIRNITLRLRGQHQIGTSTQPARDLIAKSPTQTLSPRAAGVFEQGKWEGNNSVASTAVPTQNPRGLSAEPEATTEEPGDFLHTAQVNDGYRASPRFTSAPYEVPAIEREDLPLSLLSHKDIRVQVGHPLLLSHRPEALTLSCNAHGVPSPVITWLQDDTPVAFGNRVSEQTDGCLRIEQPVESDSGLYTCLATNRAGTDTLSSLVTITDSLIKTTREVITDLSARLVEVNVGGMVRVRAGTNVTLGCHMDRPSTVETAWTKGGGDLERSLPSLANGSLILVNVTAADEGVYTCTTSSPFGSVLESTTLIVLEPPRFHHHFVEVAALLSGTTEREHAGMVSLRGDTSLNVPTGHDLIVGCPVAGNTKPNMTWYLGSQPVQSLPGLSYQLLAGEKVLRLRGVVGPWDGPVRCVAQNEAGTLTATLHIAVGELSWTPGEPSPCSASCGNTGVQSWRLRCVRDDLEEVDASLCQGLPKPSLAAPQRCNRRDCPPSWSVEEWGTCSRSCGGGMRLRHVTCQMLSSDGEVTPLPVGLCEHDAGPRPTEEESCAATHDCPHWVALDWGQCTGRCVGWMTGTKHRRVSCRTTNGTLVPDSACDKSSRPALSQNCSAEACAGEWRPGRWSECTATCGSHGFQSRRLECAGAAADAAGGEHSCAWQPKPITWQRCNIIPCEKGECKDTTRYCHLVKRLKLCQLMMYKLRCCESCKDL</sequence>
<dbReference type="Gene3D" id="2.20.100.10">
    <property type="entry name" value="Thrombospondin type-1 (TSP1) repeat"/>
    <property type="match status" value="12"/>
</dbReference>
<dbReference type="Pfam" id="PF00090">
    <property type="entry name" value="TSP_1"/>
    <property type="match status" value="1"/>
</dbReference>
<dbReference type="Pfam" id="PF08686">
    <property type="entry name" value="PLAC"/>
    <property type="match status" value="1"/>
</dbReference>
<dbReference type="FunFam" id="2.20.100.10:FF:000005">
    <property type="entry name" value="ADAM metallopeptidase with thrombospondin type 1 motif 9"/>
    <property type="match status" value="1"/>
</dbReference>
<feature type="disulfide bond" evidence="7">
    <location>
        <begin position="85"/>
        <end position="117"/>
    </location>
</feature>
<keyword evidence="2" id="KW-0964">Secreted</keyword>
<dbReference type="PRINTS" id="PR01857">
    <property type="entry name" value="ADAMTSFAMILY"/>
</dbReference>
<evidence type="ECO:0000256" key="4">
    <source>
        <dbReference type="ARBA" id="ARBA00022737"/>
    </source>
</evidence>
<evidence type="ECO:0000256" key="1">
    <source>
        <dbReference type="ARBA" id="ARBA00004613"/>
    </source>
</evidence>
<feature type="domain" description="Ig-like" evidence="10">
    <location>
        <begin position="1396"/>
        <end position="1481"/>
    </location>
</feature>
<dbReference type="SUPFAM" id="SSF48726">
    <property type="entry name" value="Immunoglobulin"/>
    <property type="match status" value="4"/>
</dbReference>
<dbReference type="FunFam" id="2.60.40.10:FF:000032">
    <property type="entry name" value="palladin isoform X1"/>
    <property type="match status" value="1"/>
</dbReference>
<feature type="compositionally biased region" description="Acidic residues" evidence="8">
    <location>
        <begin position="636"/>
        <end position="657"/>
    </location>
</feature>
<dbReference type="SMART" id="SM00408">
    <property type="entry name" value="IGc2"/>
    <property type="match status" value="4"/>
</dbReference>
<dbReference type="InterPro" id="IPR010909">
    <property type="entry name" value="PLAC"/>
</dbReference>